<evidence type="ECO:0000313" key="3">
    <source>
        <dbReference type="Proteomes" id="UP000317171"/>
    </source>
</evidence>
<proteinExistence type="predicted"/>
<gene>
    <name evidence="2" type="ORF">Pan241w_22220</name>
</gene>
<keyword evidence="3" id="KW-1185">Reference proteome</keyword>
<dbReference type="Proteomes" id="UP000317171">
    <property type="component" value="Chromosome"/>
</dbReference>
<keyword evidence="1" id="KW-0472">Membrane</keyword>
<accession>A0A517RE39</accession>
<name>A0A517RE39_9PLAN</name>
<protein>
    <submittedName>
        <fullName evidence="2">Uncharacterized protein</fullName>
    </submittedName>
</protein>
<keyword evidence="1" id="KW-0812">Transmembrane</keyword>
<keyword evidence="1" id="KW-1133">Transmembrane helix</keyword>
<sequence length="82" mass="9491">MIREIIVLAMFALVLNLCFLTWIYYMRTKAEFRELRAVRLMLAPEVVELLTGRSAGKNMRGESVQVDKGQKEAFSFGDEIEF</sequence>
<evidence type="ECO:0000313" key="2">
    <source>
        <dbReference type="EMBL" id="QDT42141.1"/>
    </source>
</evidence>
<evidence type="ECO:0000256" key="1">
    <source>
        <dbReference type="SAM" id="Phobius"/>
    </source>
</evidence>
<dbReference type="EMBL" id="CP036269">
    <property type="protein sequence ID" value="QDT42141.1"/>
    <property type="molecule type" value="Genomic_DNA"/>
</dbReference>
<dbReference type="KEGG" id="gaz:Pan241w_22220"/>
<organism evidence="2 3">
    <name type="scientific">Gimesia alba</name>
    <dbReference type="NCBI Taxonomy" id="2527973"/>
    <lineage>
        <taxon>Bacteria</taxon>
        <taxon>Pseudomonadati</taxon>
        <taxon>Planctomycetota</taxon>
        <taxon>Planctomycetia</taxon>
        <taxon>Planctomycetales</taxon>
        <taxon>Planctomycetaceae</taxon>
        <taxon>Gimesia</taxon>
    </lineage>
</organism>
<dbReference type="AlphaFoldDB" id="A0A517RE39"/>
<reference evidence="2 3" key="1">
    <citation type="submission" date="2019-02" db="EMBL/GenBank/DDBJ databases">
        <title>Deep-cultivation of Planctomycetes and their phenomic and genomic characterization uncovers novel biology.</title>
        <authorList>
            <person name="Wiegand S."/>
            <person name="Jogler M."/>
            <person name="Boedeker C."/>
            <person name="Pinto D."/>
            <person name="Vollmers J."/>
            <person name="Rivas-Marin E."/>
            <person name="Kohn T."/>
            <person name="Peeters S.H."/>
            <person name="Heuer A."/>
            <person name="Rast P."/>
            <person name="Oberbeckmann S."/>
            <person name="Bunk B."/>
            <person name="Jeske O."/>
            <person name="Meyerdierks A."/>
            <person name="Storesund J.E."/>
            <person name="Kallscheuer N."/>
            <person name="Luecker S."/>
            <person name="Lage O.M."/>
            <person name="Pohl T."/>
            <person name="Merkel B.J."/>
            <person name="Hornburger P."/>
            <person name="Mueller R.-W."/>
            <person name="Bruemmer F."/>
            <person name="Labrenz M."/>
            <person name="Spormann A.M."/>
            <person name="Op den Camp H."/>
            <person name="Overmann J."/>
            <person name="Amann R."/>
            <person name="Jetten M.S.M."/>
            <person name="Mascher T."/>
            <person name="Medema M.H."/>
            <person name="Devos D.P."/>
            <person name="Kaster A.-K."/>
            <person name="Ovreas L."/>
            <person name="Rohde M."/>
            <person name="Galperin M.Y."/>
            <person name="Jogler C."/>
        </authorList>
    </citation>
    <scope>NUCLEOTIDE SEQUENCE [LARGE SCALE GENOMIC DNA]</scope>
    <source>
        <strain evidence="2 3">Pan241w</strain>
    </source>
</reference>
<feature type="transmembrane region" description="Helical" evidence="1">
    <location>
        <begin position="6"/>
        <end position="26"/>
    </location>
</feature>